<evidence type="ECO:0000256" key="1">
    <source>
        <dbReference type="SAM" id="SignalP"/>
    </source>
</evidence>
<dbReference type="EMBL" id="JBHUEN010000012">
    <property type="protein sequence ID" value="MFD1880933.1"/>
    <property type="molecule type" value="Genomic_DNA"/>
</dbReference>
<proteinExistence type="predicted"/>
<feature type="signal peptide" evidence="1">
    <location>
        <begin position="1"/>
        <end position="22"/>
    </location>
</feature>
<evidence type="ECO:0000313" key="3">
    <source>
        <dbReference type="EMBL" id="MFD1880933.1"/>
    </source>
</evidence>
<feature type="chain" id="PRO_5046361749" evidence="1">
    <location>
        <begin position="23"/>
        <end position="175"/>
    </location>
</feature>
<comment type="caution">
    <text evidence="3">The sequence shown here is derived from an EMBL/GenBank/DDBJ whole genome shotgun (WGS) entry which is preliminary data.</text>
</comment>
<feature type="domain" description="Lysozyme inhibitor LprI-like N-terminal" evidence="2">
    <location>
        <begin position="61"/>
        <end position="164"/>
    </location>
</feature>
<name>A0ABW4R481_9RHOB</name>
<protein>
    <submittedName>
        <fullName evidence="3">Lysozyme inhibitor LprI family protein</fullName>
    </submittedName>
</protein>
<dbReference type="Pfam" id="PF07007">
    <property type="entry name" value="LprI"/>
    <property type="match status" value="1"/>
</dbReference>
<organism evidence="3 4">
    <name type="scientific">Paracoccus pacificus</name>
    <dbReference type="NCBI Taxonomy" id="1463598"/>
    <lineage>
        <taxon>Bacteria</taxon>
        <taxon>Pseudomonadati</taxon>
        <taxon>Pseudomonadota</taxon>
        <taxon>Alphaproteobacteria</taxon>
        <taxon>Rhodobacterales</taxon>
        <taxon>Paracoccaceae</taxon>
        <taxon>Paracoccus</taxon>
    </lineage>
</organism>
<accession>A0ABW4R481</accession>
<sequence length="175" mass="18687">MNWLSGILVVSLLALGATTASAQESAAEPKFDSAILDECLDARRDGDGDPFACIGRAANRCMETPEGGTTVGTSYCLKQELDRWDLMLNEAYGAALTEAEATDAEMKELGSAAPQQAPLLRDMQRKWIAFRDVACAYEESKWGGGSGGGPASVQCAMKLTAQQYLNLIGDQTEEP</sequence>
<gene>
    <name evidence="3" type="ORF">ACFSCT_04300</name>
</gene>
<dbReference type="InterPro" id="IPR009739">
    <property type="entry name" value="LprI-like_N"/>
</dbReference>
<keyword evidence="1" id="KW-0732">Signal</keyword>
<dbReference type="Proteomes" id="UP001597213">
    <property type="component" value="Unassembled WGS sequence"/>
</dbReference>
<reference evidence="4" key="1">
    <citation type="journal article" date="2019" name="Int. J. Syst. Evol. Microbiol.">
        <title>The Global Catalogue of Microorganisms (GCM) 10K type strain sequencing project: providing services to taxonomists for standard genome sequencing and annotation.</title>
        <authorList>
            <consortium name="The Broad Institute Genomics Platform"/>
            <consortium name="The Broad Institute Genome Sequencing Center for Infectious Disease"/>
            <person name="Wu L."/>
            <person name="Ma J."/>
        </authorList>
    </citation>
    <scope>NUCLEOTIDE SEQUENCE [LARGE SCALE GENOMIC DNA]</scope>
    <source>
        <strain evidence="4">CCUG 56029</strain>
    </source>
</reference>
<dbReference type="Gene3D" id="1.20.1270.180">
    <property type="match status" value="1"/>
</dbReference>
<keyword evidence="4" id="KW-1185">Reference proteome</keyword>
<evidence type="ECO:0000313" key="4">
    <source>
        <dbReference type="Proteomes" id="UP001597213"/>
    </source>
</evidence>
<evidence type="ECO:0000259" key="2">
    <source>
        <dbReference type="Pfam" id="PF07007"/>
    </source>
</evidence>